<protein>
    <submittedName>
        <fullName evidence="1">Uncharacterized protein</fullName>
    </submittedName>
</protein>
<evidence type="ECO:0000313" key="2">
    <source>
        <dbReference type="Proteomes" id="UP000321532"/>
    </source>
</evidence>
<evidence type="ECO:0000313" key="1">
    <source>
        <dbReference type="EMBL" id="GEO04191.1"/>
    </source>
</evidence>
<comment type="caution">
    <text evidence="1">The sequence shown here is derived from an EMBL/GenBank/DDBJ whole genome shotgun (WGS) entry which is preliminary data.</text>
</comment>
<dbReference type="EMBL" id="BJYS01000012">
    <property type="protein sequence ID" value="GEO04191.1"/>
    <property type="molecule type" value="Genomic_DNA"/>
</dbReference>
<accession>A0A512AWU1</accession>
<reference evidence="1 2" key="1">
    <citation type="submission" date="2019-07" db="EMBL/GenBank/DDBJ databases">
        <title>Whole genome shotgun sequence of Adhaeribacter aerolatus NBRC 106133.</title>
        <authorList>
            <person name="Hosoyama A."/>
            <person name="Uohara A."/>
            <person name="Ohji S."/>
            <person name="Ichikawa N."/>
        </authorList>
    </citation>
    <scope>NUCLEOTIDE SEQUENCE [LARGE SCALE GENOMIC DNA]</scope>
    <source>
        <strain evidence="1 2">NBRC 106133</strain>
    </source>
</reference>
<proteinExistence type="predicted"/>
<dbReference type="RefSeq" id="WP_170252562.1">
    <property type="nucleotide sequence ID" value="NZ_BJYS01000012.1"/>
</dbReference>
<keyword evidence="2" id="KW-1185">Reference proteome</keyword>
<name>A0A512AWU1_9BACT</name>
<sequence length="51" mass="5989">MNKKNKTVREIRLQYKAQVKGTNVLTITNAEKGYQPLIEHYGRSYAKKKSY</sequence>
<organism evidence="1 2">
    <name type="scientific">Adhaeribacter aerolatus</name>
    <dbReference type="NCBI Taxonomy" id="670289"/>
    <lineage>
        <taxon>Bacteria</taxon>
        <taxon>Pseudomonadati</taxon>
        <taxon>Bacteroidota</taxon>
        <taxon>Cytophagia</taxon>
        <taxon>Cytophagales</taxon>
        <taxon>Hymenobacteraceae</taxon>
        <taxon>Adhaeribacter</taxon>
    </lineage>
</organism>
<dbReference type="Proteomes" id="UP000321532">
    <property type="component" value="Unassembled WGS sequence"/>
</dbReference>
<dbReference type="AlphaFoldDB" id="A0A512AWU1"/>
<gene>
    <name evidence="1" type="ORF">AAE02nite_18550</name>
</gene>